<gene>
    <name evidence="2" type="ORF">TSOC_010218</name>
</gene>
<dbReference type="OrthoDB" id="543798at2759"/>
<accession>A0A2J7ZTT1</accession>
<evidence type="ECO:0000313" key="2">
    <source>
        <dbReference type="EMBL" id="PNH03687.1"/>
    </source>
</evidence>
<evidence type="ECO:0000313" key="3">
    <source>
        <dbReference type="Proteomes" id="UP000236333"/>
    </source>
</evidence>
<dbReference type="GO" id="GO:0005783">
    <property type="term" value="C:endoplasmic reticulum"/>
    <property type="evidence" value="ECO:0007669"/>
    <property type="project" value="TreeGrafter"/>
</dbReference>
<comment type="caution">
    <text evidence="2">The sequence shown here is derived from an EMBL/GenBank/DDBJ whole genome shotgun (WGS) entry which is preliminary data.</text>
</comment>
<dbReference type="GO" id="GO:0046513">
    <property type="term" value="P:ceramide biosynthetic process"/>
    <property type="evidence" value="ECO:0007669"/>
    <property type="project" value="TreeGrafter"/>
</dbReference>
<dbReference type="InterPro" id="IPR036770">
    <property type="entry name" value="Ankyrin_rpt-contain_sf"/>
</dbReference>
<dbReference type="GO" id="GO:0004620">
    <property type="term" value="F:phospholipase activity"/>
    <property type="evidence" value="ECO:0007669"/>
    <property type="project" value="TreeGrafter"/>
</dbReference>
<dbReference type="EMBL" id="PGGS01000475">
    <property type="protein sequence ID" value="PNH03687.1"/>
    <property type="molecule type" value="Genomic_DNA"/>
</dbReference>
<evidence type="ECO:0000256" key="1">
    <source>
        <dbReference type="SAM" id="MobiDB-lite"/>
    </source>
</evidence>
<dbReference type="AlphaFoldDB" id="A0A2J7ZTT1"/>
<feature type="region of interest" description="Disordered" evidence="1">
    <location>
        <begin position="1"/>
        <end position="55"/>
    </location>
</feature>
<dbReference type="GO" id="GO:0071944">
    <property type="term" value="C:cell periphery"/>
    <property type="evidence" value="ECO:0007669"/>
    <property type="project" value="TreeGrafter"/>
</dbReference>
<dbReference type="Proteomes" id="UP000236333">
    <property type="component" value="Unassembled WGS sequence"/>
</dbReference>
<dbReference type="PANTHER" id="PTHR12393">
    <property type="entry name" value="SPHINGOMYELIN PHOSPHODIESTERASE RELATED"/>
    <property type="match status" value="1"/>
</dbReference>
<name>A0A2J7ZTT1_9CHLO</name>
<sequence length="524" mass="55841">MEAVAEPPAPPPSPQLQGPAIPASPPLSPQLQRPPSASAPLPVPQQQEAAASAPPDPPVACILRLVNKATAAQFSRLQDRTIRLSLPVPHPEFVRRWGSLGAMRSLTREQRSKLPYLTARSGSIANLEVLRAGSDSITRCLMSLEVFEAAAGAGRLDVCRWLPQQGCPNFPWQHIMQAAAARGGHQAVWEWLEADGYPWCENTICAAARGGHVRPTNSLLGLSRMASWGGLLAAAAEGCDLAALQGLHHRAAMWLPHNSSYRDNVLASAAGSPKPDWRSKVEWLEGQGYPRTAAVCQDAVMQPGALARLEWLRQRGYPLSSLVAACAAWDGNLDALRFVLDEGVVLELVDLNTAVDTAVQQGHPALLQVLHARGYDLSSSCLPSVTRRIGHLPVVAWLVETLGAAAVLSVHTFAAAARSGSVQVVAWLLERGCLWDGSAFTAAAAAGCEEQLEWLAAHGCPMEEDGSPFAEAARYDDMPTMLCLHRLGCPLGPRGSAAAQTIGYGAKLDSPVLLWLAEWAGPAV</sequence>
<dbReference type="Gene3D" id="1.25.40.20">
    <property type="entry name" value="Ankyrin repeat-containing domain"/>
    <property type="match status" value="1"/>
</dbReference>
<organism evidence="2 3">
    <name type="scientific">Tetrabaena socialis</name>
    <dbReference type="NCBI Taxonomy" id="47790"/>
    <lineage>
        <taxon>Eukaryota</taxon>
        <taxon>Viridiplantae</taxon>
        <taxon>Chlorophyta</taxon>
        <taxon>core chlorophytes</taxon>
        <taxon>Chlorophyceae</taxon>
        <taxon>CS clade</taxon>
        <taxon>Chlamydomonadales</taxon>
        <taxon>Tetrabaenaceae</taxon>
        <taxon>Tetrabaena</taxon>
    </lineage>
</organism>
<keyword evidence="3" id="KW-1185">Reference proteome</keyword>
<evidence type="ECO:0008006" key="4">
    <source>
        <dbReference type="Google" id="ProtNLM"/>
    </source>
</evidence>
<proteinExistence type="predicted"/>
<reference evidence="2 3" key="1">
    <citation type="journal article" date="2017" name="Mol. Biol. Evol.">
        <title>The 4-celled Tetrabaena socialis nuclear genome reveals the essential components for genetic control of cell number at the origin of multicellularity in the volvocine lineage.</title>
        <authorList>
            <person name="Featherston J."/>
            <person name="Arakaki Y."/>
            <person name="Hanschen E.R."/>
            <person name="Ferris P.J."/>
            <person name="Michod R.E."/>
            <person name="Olson B.J.S.C."/>
            <person name="Nozaki H."/>
            <person name="Durand P.M."/>
        </authorList>
    </citation>
    <scope>NUCLEOTIDE SEQUENCE [LARGE SCALE GENOMIC DNA]</scope>
    <source>
        <strain evidence="2 3">NIES-571</strain>
    </source>
</reference>
<dbReference type="PANTHER" id="PTHR12393:SF6">
    <property type="entry name" value="SPHINGOMYELIN PHOSPHODIESTERASE 2"/>
    <property type="match status" value="1"/>
</dbReference>
<dbReference type="GO" id="GO:0016020">
    <property type="term" value="C:membrane"/>
    <property type="evidence" value="ECO:0007669"/>
    <property type="project" value="TreeGrafter"/>
</dbReference>
<feature type="compositionally biased region" description="Low complexity" evidence="1">
    <location>
        <begin position="29"/>
        <end position="53"/>
    </location>
</feature>
<dbReference type="GO" id="GO:0030149">
    <property type="term" value="P:sphingolipid catabolic process"/>
    <property type="evidence" value="ECO:0007669"/>
    <property type="project" value="TreeGrafter"/>
</dbReference>
<dbReference type="SUPFAM" id="SSF48403">
    <property type="entry name" value="Ankyrin repeat"/>
    <property type="match status" value="1"/>
</dbReference>
<protein>
    <recommendedName>
        <fullName evidence="4">Ankyrin repeat domain-containing protein</fullName>
    </recommendedName>
</protein>